<proteinExistence type="predicted"/>
<evidence type="ECO:0000313" key="3">
    <source>
        <dbReference type="Proteomes" id="UP000602050"/>
    </source>
</evidence>
<sequence length="262" mass="30429">MKEEVNQVEFEKLEKELERYFNCFEVPTPDENRVEETIFNVKNLLEENQIKLKQPLLVRIWDEVRNFSLYLIVSQLIILLTSIYIVTSFSTNVVLSYLFCVTPLSIVIGLTECFKNRNYNMIELEVTFKLGTGQLFLLRFITAATLHAITVIPIIILAGILEPSILIRAIFVWLIPSLFTAVLFLGISFYLPSRYNTAPIIICSWLAGSIIVSTQRNLFYEWITLPVFTHFVTLGLLLIVLYNIVSKYRREYNRGVEYSFSK</sequence>
<feature type="transmembrane region" description="Helical" evidence="1">
    <location>
        <begin position="93"/>
        <end position="114"/>
    </location>
</feature>
<dbReference type="RefSeq" id="WP_188393096.1">
    <property type="nucleotide sequence ID" value="NZ_BMEV01000071.1"/>
</dbReference>
<accession>A0A8J2TR20</accession>
<comment type="caution">
    <text evidence="2">The sequence shown here is derived from an EMBL/GenBank/DDBJ whole genome shotgun (WGS) entry which is preliminary data.</text>
</comment>
<name>A0A8J2TR20_9BACI</name>
<reference evidence="2" key="1">
    <citation type="journal article" date="2014" name="Int. J. Syst. Evol. Microbiol.">
        <title>Complete genome sequence of Corynebacterium casei LMG S-19264T (=DSM 44701T), isolated from a smear-ripened cheese.</title>
        <authorList>
            <consortium name="US DOE Joint Genome Institute (JGI-PGF)"/>
            <person name="Walter F."/>
            <person name="Albersmeier A."/>
            <person name="Kalinowski J."/>
            <person name="Ruckert C."/>
        </authorList>
    </citation>
    <scope>NUCLEOTIDE SEQUENCE</scope>
    <source>
        <strain evidence="2">CGMCC 1.12360</strain>
    </source>
</reference>
<feature type="transmembrane region" description="Helical" evidence="1">
    <location>
        <begin position="198"/>
        <end position="216"/>
    </location>
</feature>
<keyword evidence="3" id="KW-1185">Reference proteome</keyword>
<feature type="transmembrane region" description="Helical" evidence="1">
    <location>
        <begin position="135"/>
        <end position="160"/>
    </location>
</feature>
<dbReference type="Proteomes" id="UP000602050">
    <property type="component" value="Unassembled WGS sequence"/>
</dbReference>
<keyword evidence="1" id="KW-0472">Membrane</keyword>
<feature type="transmembrane region" description="Helical" evidence="1">
    <location>
        <begin position="222"/>
        <end position="245"/>
    </location>
</feature>
<feature type="transmembrane region" description="Helical" evidence="1">
    <location>
        <begin position="67"/>
        <end position="87"/>
    </location>
</feature>
<keyword evidence="1" id="KW-1133">Transmembrane helix</keyword>
<organism evidence="2 3">
    <name type="scientific">Compostibacillus humi</name>
    <dbReference type="NCBI Taxonomy" id="1245525"/>
    <lineage>
        <taxon>Bacteria</taxon>
        <taxon>Bacillati</taxon>
        <taxon>Bacillota</taxon>
        <taxon>Bacilli</taxon>
        <taxon>Bacillales</taxon>
        <taxon>Bacillaceae</taxon>
        <taxon>Compostibacillus</taxon>
    </lineage>
</organism>
<dbReference type="EMBL" id="BMEV01000071">
    <property type="protein sequence ID" value="GFZ86984.1"/>
    <property type="molecule type" value="Genomic_DNA"/>
</dbReference>
<evidence type="ECO:0000256" key="1">
    <source>
        <dbReference type="SAM" id="Phobius"/>
    </source>
</evidence>
<dbReference type="AlphaFoldDB" id="A0A8J2TR20"/>
<reference evidence="2" key="2">
    <citation type="submission" date="2020-09" db="EMBL/GenBank/DDBJ databases">
        <authorList>
            <person name="Sun Q."/>
            <person name="Zhou Y."/>
        </authorList>
    </citation>
    <scope>NUCLEOTIDE SEQUENCE</scope>
    <source>
        <strain evidence="2">CGMCC 1.12360</strain>
    </source>
</reference>
<gene>
    <name evidence="2" type="ORF">GCM10010978_28550</name>
</gene>
<feature type="transmembrane region" description="Helical" evidence="1">
    <location>
        <begin position="166"/>
        <end position="191"/>
    </location>
</feature>
<keyword evidence="1" id="KW-0812">Transmembrane</keyword>
<evidence type="ECO:0000313" key="2">
    <source>
        <dbReference type="EMBL" id="GFZ86984.1"/>
    </source>
</evidence>
<protein>
    <submittedName>
        <fullName evidence="2">Uncharacterized protein</fullName>
    </submittedName>
</protein>